<reference evidence="6 7" key="1">
    <citation type="submission" date="2024-01" db="EMBL/GenBank/DDBJ databases">
        <title>The genomes of 5 underutilized Papilionoideae crops provide insights into root nodulation and disease resistanc.</title>
        <authorList>
            <person name="Yuan L."/>
        </authorList>
    </citation>
    <scope>NUCLEOTIDE SEQUENCE [LARGE SCALE GENOMIC DNA]</scope>
    <source>
        <strain evidence="6">ZHUSHIDOU_FW_LH</strain>
        <tissue evidence="6">Leaf</tissue>
    </source>
</reference>
<dbReference type="Proteomes" id="UP001372338">
    <property type="component" value="Unassembled WGS sequence"/>
</dbReference>
<proteinExistence type="inferred from homology"/>
<dbReference type="InterPro" id="IPR002213">
    <property type="entry name" value="UDP_glucos_trans"/>
</dbReference>
<dbReference type="CDD" id="cd03784">
    <property type="entry name" value="GT1_Gtf-like"/>
    <property type="match status" value="1"/>
</dbReference>
<dbReference type="EC" id="2.4.1.-" evidence="5"/>
<dbReference type="AlphaFoldDB" id="A0AAN9IDS0"/>
<dbReference type="PROSITE" id="PS00375">
    <property type="entry name" value="UDPGT"/>
    <property type="match status" value="1"/>
</dbReference>
<gene>
    <name evidence="6" type="ORF">RIF29_18283</name>
</gene>
<evidence type="ECO:0000313" key="6">
    <source>
        <dbReference type="EMBL" id="KAK7277133.1"/>
    </source>
</evidence>
<dbReference type="InterPro" id="IPR035595">
    <property type="entry name" value="UDP_glycos_trans_CS"/>
</dbReference>
<name>A0AAN9IDS0_CROPI</name>
<dbReference type="PANTHER" id="PTHR48045">
    <property type="entry name" value="UDP-GLYCOSYLTRANSFERASE 72B1"/>
    <property type="match status" value="1"/>
</dbReference>
<comment type="similarity">
    <text evidence="1 4">Belongs to the UDP-glycosyltransferase family.</text>
</comment>
<keyword evidence="3 4" id="KW-0808">Transferase</keyword>
<evidence type="ECO:0000256" key="2">
    <source>
        <dbReference type="ARBA" id="ARBA00022676"/>
    </source>
</evidence>
<comment type="caution">
    <text evidence="6">The sequence shown here is derived from an EMBL/GenBank/DDBJ whole genome shotgun (WGS) entry which is preliminary data.</text>
</comment>
<dbReference type="Gene3D" id="3.40.50.2000">
    <property type="entry name" value="Glycogen Phosphorylase B"/>
    <property type="match status" value="2"/>
</dbReference>
<accession>A0AAN9IDS0</accession>
<evidence type="ECO:0000256" key="5">
    <source>
        <dbReference type="RuleBase" id="RU362057"/>
    </source>
</evidence>
<evidence type="ECO:0000256" key="1">
    <source>
        <dbReference type="ARBA" id="ARBA00009995"/>
    </source>
</evidence>
<dbReference type="SUPFAM" id="SSF53756">
    <property type="entry name" value="UDP-Glycosyltransferase/glycogen phosphorylase"/>
    <property type="match status" value="1"/>
</dbReference>
<dbReference type="Pfam" id="PF00201">
    <property type="entry name" value="UDPGT"/>
    <property type="match status" value="1"/>
</dbReference>
<sequence length="470" mass="52005">MEKKTCIAMVPCPGLSHLIPLLEFAKRLIQLDHNNNKFHVTFLIPTLGPPSSSMISFLNDLPPNIDFNILPQVNIEDVPHNLHPATKMRLVVKLSLPFLHEAVSSLMSSHTHHLVALVLSMFSVDAIDVAKQFNLLSHVFFASGAVFLSFCLSMPKLDKSVFTDLTKTVNVPGCVVPFQVKELPDPVLYEKSSETFISFDGLCERLSFVDGVMVNSFKDLEGETIRAIEEENGNSLCIYPVGPIIQTESTNKENQWECIEWLNNQPPKSVLYISFGSGGTLSQEQLNELAFGLELSGHRFLWVVRAPSNTPSSAYLAGQKEDPLNFLPCGFLERTKGHGLVVPSWAPQIEVLGHGSTGGFLSHCGWSSTLESVVHGVPMIAWPLFAEQRMNAVTLTQVLKLAVRPKIDDESGIIKREEIAKVIKRIMEGDEGLEIRTRIKELSDAAGVALSEHGSSHRALSSVFMKWQNI</sequence>
<organism evidence="6 7">
    <name type="scientific">Crotalaria pallida</name>
    <name type="common">Smooth rattlebox</name>
    <name type="synonym">Crotalaria striata</name>
    <dbReference type="NCBI Taxonomy" id="3830"/>
    <lineage>
        <taxon>Eukaryota</taxon>
        <taxon>Viridiplantae</taxon>
        <taxon>Streptophyta</taxon>
        <taxon>Embryophyta</taxon>
        <taxon>Tracheophyta</taxon>
        <taxon>Spermatophyta</taxon>
        <taxon>Magnoliopsida</taxon>
        <taxon>eudicotyledons</taxon>
        <taxon>Gunneridae</taxon>
        <taxon>Pentapetalae</taxon>
        <taxon>rosids</taxon>
        <taxon>fabids</taxon>
        <taxon>Fabales</taxon>
        <taxon>Fabaceae</taxon>
        <taxon>Papilionoideae</taxon>
        <taxon>50 kb inversion clade</taxon>
        <taxon>genistoids sensu lato</taxon>
        <taxon>core genistoids</taxon>
        <taxon>Crotalarieae</taxon>
        <taxon>Crotalaria</taxon>
    </lineage>
</organism>
<dbReference type="EMBL" id="JAYWIO010000003">
    <property type="protein sequence ID" value="KAK7277133.1"/>
    <property type="molecule type" value="Genomic_DNA"/>
</dbReference>
<protein>
    <recommendedName>
        <fullName evidence="5">Glycosyltransferase</fullName>
        <ecNumber evidence="5">2.4.1.-</ecNumber>
    </recommendedName>
</protein>
<dbReference type="PANTHER" id="PTHR48045:SF11">
    <property type="entry name" value="UDP-GLYCOSYLTRANSFERASE 72B1"/>
    <property type="match status" value="1"/>
</dbReference>
<dbReference type="FunFam" id="3.40.50.2000:FF:000051">
    <property type="entry name" value="Glycosyltransferase"/>
    <property type="match status" value="1"/>
</dbReference>
<evidence type="ECO:0000256" key="4">
    <source>
        <dbReference type="RuleBase" id="RU003718"/>
    </source>
</evidence>
<dbReference type="GO" id="GO:0008194">
    <property type="term" value="F:UDP-glycosyltransferase activity"/>
    <property type="evidence" value="ECO:0007669"/>
    <property type="project" value="InterPro"/>
</dbReference>
<keyword evidence="2 4" id="KW-0328">Glycosyltransferase</keyword>
<evidence type="ECO:0000256" key="3">
    <source>
        <dbReference type="ARBA" id="ARBA00022679"/>
    </source>
</evidence>
<evidence type="ECO:0000313" key="7">
    <source>
        <dbReference type="Proteomes" id="UP001372338"/>
    </source>
</evidence>
<keyword evidence="7" id="KW-1185">Reference proteome</keyword>